<keyword evidence="2" id="KW-1185">Reference proteome</keyword>
<evidence type="ECO:0000313" key="1">
    <source>
        <dbReference type="EMBL" id="KAB8072764.1"/>
    </source>
</evidence>
<accession>A0A5N5WZV1</accession>
<organism evidence="1 2">
    <name type="scientific">Aspergillus leporis</name>
    <dbReference type="NCBI Taxonomy" id="41062"/>
    <lineage>
        <taxon>Eukaryota</taxon>
        <taxon>Fungi</taxon>
        <taxon>Dikarya</taxon>
        <taxon>Ascomycota</taxon>
        <taxon>Pezizomycotina</taxon>
        <taxon>Eurotiomycetes</taxon>
        <taxon>Eurotiomycetidae</taxon>
        <taxon>Eurotiales</taxon>
        <taxon>Aspergillaceae</taxon>
        <taxon>Aspergillus</taxon>
        <taxon>Aspergillus subgen. Circumdati</taxon>
    </lineage>
</organism>
<dbReference type="Proteomes" id="UP000326565">
    <property type="component" value="Unassembled WGS sequence"/>
</dbReference>
<protein>
    <submittedName>
        <fullName evidence="1">Uncharacterized protein</fullName>
    </submittedName>
</protein>
<proteinExistence type="predicted"/>
<evidence type="ECO:0000313" key="2">
    <source>
        <dbReference type="Proteomes" id="UP000326565"/>
    </source>
</evidence>
<name>A0A5N5WZV1_9EURO</name>
<reference evidence="1 2" key="1">
    <citation type="submission" date="2019-04" db="EMBL/GenBank/DDBJ databases">
        <title>Friends and foes A comparative genomics study of 23 Aspergillus species from section Flavi.</title>
        <authorList>
            <consortium name="DOE Joint Genome Institute"/>
            <person name="Kjaerbolling I."/>
            <person name="Vesth T."/>
            <person name="Frisvad J.C."/>
            <person name="Nybo J.L."/>
            <person name="Theobald S."/>
            <person name="Kildgaard S."/>
            <person name="Isbrandt T."/>
            <person name="Kuo A."/>
            <person name="Sato A."/>
            <person name="Lyhne E.K."/>
            <person name="Kogle M.E."/>
            <person name="Wiebenga A."/>
            <person name="Kun R.S."/>
            <person name="Lubbers R.J."/>
            <person name="Makela M.R."/>
            <person name="Barry K."/>
            <person name="Chovatia M."/>
            <person name="Clum A."/>
            <person name="Daum C."/>
            <person name="Haridas S."/>
            <person name="He G."/>
            <person name="LaButti K."/>
            <person name="Lipzen A."/>
            <person name="Mondo S."/>
            <person name="Riley R."/>
            <person name="Salamov A."/>
            <person name="Simmons B.A."/>
            <person name="Magnuson J.K."/>
            <person name="Henrissat B."/>
            <person name="Mortensen U.H."/>
            <person name="Larsen T.O."/>
            <person name="Devries R.P."/>
            <person name="Grigoriev I.V."/>
            <person name="Machida M."/>
            <person name="Baker S.E."/>
            <person name="Andersen M.R."/>
        </authorList>
    </citation>
    <scope>NUCLEOTIDE SEQUENCE [LARGE SCALE GENOMIC DNA]</scope>
    <source>
        <strain evidence="1 2">CBS 151.66</strain>
    </source>
</reference>
<gene>
    <name evidence="1" type="ORF">BDV29DRAFT_176822</name>
</gene>
<dbReference type="AlphaFoldDB" id="A0A5N5WZV1"/>
<sequence>MRKMLDEQLLAFMPRQLREHLVALQKMRFKPLQLQRLIAFAHFRRLVWILCSIHSTLRCTSRKENKQQHSCI</sequence>
<dbReference type="EMBL" id="ML732240">
    <property type="protein sequence ID" value="KAB8072764.1"/>
    <property type="molecule type" value="Genomic_DNA"/>
</dbReference>